<dbReference type="PANTHER" id="PTHR42802:SF1">
    <property type="entry name" value="L-ORNITHINE N(5)-MONOOXYGENASE"/>
    <property type="match status" value="1"/>
</dbReference>
<dbReference type="GeneID" id="25321936"/>
<dbReference type="RefSeq" id="XP_013320342.1">
    <property type="nucleotide sequence ID" value="XM_013464888.1"/>
</dbReference>
<organism evidence="14 15">
    <name type="scientific">Exophiala xenobiotica</name>
    <dbReference type="NCBI Taxonomy" id="348802"/>
    <lineage>
        <taxon>Eukaryota</taxon>
        <taxon>Fungi</taxon>
        <taxon>Dikarya</taxon>
        <taxon>Ascomycota</taxon>
        <taxon>Pezizomycotina</taxon>
        <taxon>Eurotiomycetes</taxon>
        <taxon>Chaetothyriomycetidae</taxon>
        <taxon>Chaetothyriales</taxon>
        <taxon>Herpotrichiellaceae</taxon>
        <taxon>Exophiala</taxon>
    </lineage>
</organism>
<proteinExistence type="inferred from homology"/>
<keyword evidence="7" id="KW-0274">FAD</keyword>
<evidence type="ECO:0000256" key="11">
    <source>
        <dbReference type="ARBA" id="ARBA00047598"/>
    </source>
</evidence>
<comment type="pathway">
    <text evidence="2">Siderophore biosynthesis.</text>
</comment>
<evidence type="ECO:0000256" key="2">
    <source>
        <dbReference type="ARBA" id="ARBA00004924"/>
    </source>
</evidence>
<dbReference type="OrthoDB" id="3519933at2759"/>
<dbReference type="AlphaFoldDB" id="A0A0D2EVM7"/>
<evidence type="ECO:0000256" key="8">
    <source>
        <dbReference type="ARBA" id="ARBA00022857"/>
    </source>
</evidence>
<evidence type="ECO:0000256" key="13">
    <source>
        <dbReference type="SAM" id="MobiDB-lite"/>
    </source>
</evidence>
<dbReference type="GO" id="GO:0016491">
    <property type="term" value="F:oxidoreductase activity"/>
    <property type="evidence" value="ECO:0007669"/>
    <property type="project" value="UniProtKB-KW"/>
</dbReference>
<keyword evidence="9" id="KW-0560">Oxidoreductase</keyword>
<accession>A0A0D2EVM7</accession>
<dbReference type="HOGENOM" id="CLU_020931_2_0_1"/>
<dbReference type="Pfam" id="PF13434">
    <property type="entry name" value="Lys_Orn_oxgnase"/>
    <property type="match status" value="1"/>
</dbReference>
<keyword evidence="15" id="KW-1185">Reference proteome</keyword>
<feature type="region of interest" description="Disordered" evidence="13">
    <location>
        <begin position="446"/>
        <end position="465"/>
    </location>
</feature>
<dbReference type="GO" id="GO:0006879">
    <property type="term" value="P:intracellular iron ion homeostasis"/>
    <property type="evidence" value="ECO:0007669"/>
    <property type="project" value="TreeGrafter"/>
</dbReference>
<evidence type="ECO:0000313" key="14">
    <source>
        <dbReference type="EMBL" id="KIW59758.1"/>
    </source>
</evidence>
<dbReference type="EMBL" id="KN847317">
    <property type="protein sequence ID" value="KIW59758.1"/>
    <property type="molecule type" value="Genomic_DNA"/>
</dbReference>
<dbReference type="Gene3D" id="3.50.50.60">
    <property type="entry name" value="FAD/NAD(P)-binding domain"/>
    <property type="match status" value="1"/>
</dbReference>
<dbReference type="PANTHER" id="PTHR42802">
    <property type="entry name" value="MONOOXYGENASE"/>
    <property type="match status" value="1"/>
</dbReference>
<evidence type="ECO:0000256" key="3">
    <source>
        <dbReference type="ARBA" id="ARBA00007588"/>
    </source>
</evidence>
<dbReference type="SUPFAM" id="SSF51905">
    <property type="entry name" value="FAD/NAD(P)-binding domain"/>
    <property type="match status" value="1"/>
</dbReference>
<evidence type="ECO:0000256" key="6">
    <source>
        <dbReference type="ARBA" id="ARBA00022630"/>
    </source>
</evidence>
<evidence type="ECO:0000256" key="4">
    <source>
        <dbReference type="ARBA" id="ARBA00012881"/>
    </source>
</evidence>
<evidence type="ECO:0000256" key="9">
    <source>
        <dbReference type="ARBA" id="ARBA00023002"/>
    </source>
</evidence>
<comment type="catalytic activity">
    <reaction evidence="12">
        <text>L-ornithine + NADH + O2 = N(5)-hydroxy-L-ornithine + NAD(+) + H2O</text>
        <dbReference type="Rhea" id="RHEA:41512"/>
        <dbReference type="ChEBI" id="CHEBI:15377"/>
        <dbReference type="ChEBI" id="CHEBI:15379"/>
        <dbReference type="ChEBI" id="CHEBI:46911"/>
        <dbReference type="ChEBI" id="CHEBI:57540"/>
        <dbReference type="ChEBI" id="CHEBI:57945"/>
        <dbReference type="ChEBI" id="CHEBI:78275"/>
        <dbReference type="EC" id="1.14.13.196"/>
    </reaction>
</comment>
<comment type="catalytic activity">
    <reaction evidence="11">
        <text>L-ornithine + NADPH + O2 = N(5)-hydroxy-L-ornithine + NADP(+) + H2O</text>
        <dbReference type="Rhea" id="RHEA:41508"/>
        <dbReference type="ChEBI" id="CHEBI:15377"/>
        <dbReference type="ChEBI" id="CHEBI:15379"/>
        <dbReference type="ChEBI" id="CHEBI:46911"/>
        <dbReference type="ChEBI" id="CHEBI:57783"/>
        <dbReference type="ChEBI" id="CHEBI:58349"/>
        <dbReference type="ChEBI" id="CHEBI:78275"/>
        <dbReference type="EC" id="1.14.13.196"/>
    </reaction>
</comment>
<evidence type="ECO:0000256" key="10">
    <source>
        <dbReference type="ARBA" id="ARBA00030351"/>
    </source>
</evidence>
<dbReference type="InterPro" id="IPR036188">
    <property type="entry name" value="FAD/NAD-bd_sf"/>
</dbReference>
<comment type="similarity">
    <text evidence="3">Belongs to the lysine N(6)-hydroxylase/L-ornithine N(5)-oxygenase family.</text>
</comment>
<feature type="compositionally biased region" description="Polar residues" evidence="13">
    <location>
        <begin position="446"/>
        <end position="456"/>
    </location>
</feature>
<evidence type="ECO:0000256" key="5">
    <source>
        <dbReference type="ARBA" id="ARBA00018612"/>
    </source>
</evidence>
<comment type="cofactor">
    <cofactor evidence="1">
        <name>FAD</name>
        <dbReference type="ChEBI" id="CHEBI:57692"/>
    </cofactor>
</comment>
<dbReference type="InterPro" id="IPR025700">
    <property type="entry name" value="Lys/Orn_oxygenase"/>
</dbReference>
<evidence type="ECO:0000313" key="15">
    <source>
        <dbReference type="Proteomes" id="UP000054342"/>
    </source>
</evidence>
<dbReference type="Proteomes" id="UP000054342">
    <property type="component" value="Unassembled WGS sequence"/>
</dbReference>
<reference evidence="14 15" key="1">
    <citation type="submission" date="2015-01" db="EMBL/GenBank/DDBJ databases">
        <title>The Genome Sequence of Exophiala xenobiotica CBS118157.</title>
        <authorList>
            <consortium name="The Broad Institute Genomics Platform"/>
            <person name="Cuomo C."/>
            <person name="de Hoog S."/>
            <person name="Gorbushina A."/>
            <person name="Stielow B."/>
            <person name="Teixiera M."/>
            <person name="Abouelleil A."/>
            <person name="Chapman S.B."/>
            <person name="Priest M."/>
            <person name="Young S.K."/>
            <person name="Wortman J."/>
            <person name="Nusbaum C."/>
            <person name="Birren B."/>
        </authorList>
    </citation>
    <scope>NUCLEOTIDE SEQUENCE [LARGE SCALE GENOMIC DNA]</scope>
    <source>
        <strain evidence="14 15">CBS 118157</strain>
    </source>
</reference>
<dbReference type="EC" id="1.14.13.196" evidence="4"/>
<keyword evidence="8" id="KW-0521">NADP</keyword>
<evidence type="ECO:0000256" key="7">
    <source>
        <dbReference type="ARBA" id="ARBA00022827"/>
    </source>
</evidence>
<keyword evidence="6" id="KW-0285">Flavoprotein</keyword>
<evidence type="ECO:0000256" key="12">
    <source>
        <dbReference type="ARBA" id="ARBA00049248"/>
    </source>
</evidence>
<protein>
    <recommendedName>
        <fullName evidence="5">L-ornithine N(5)-monooxygenase</fullName>
        <ecNumber evidence="4">1.14.13.196</ecNumber>
    </recommendedName>
    <alternativeName>
        <fullName evidence="10">L-ornithine N(5)-oxygenase</fullName>
    </alternativeName>
</protein>
<evidence type="ECO:0000256" key="1">
    <source>
        <dbReference type="ARBA" id="ARBA00001974"/>
    </source>
</evidence>
<name>A0A0D2EVM7_9EURO</name>
<gene>
    <name evidence="14" type="ORF">PV05_00028</name>
</gene>
<sequence>MAFSCDHSDLGKDNNMQSDSQPLDLVCIGFGITALSIAIALHERQSLDNTLFLESQPQSSWKPCPDIPATRLRTSFLNDLITSENPRSKFTFMNYLQATNRLVVYANSSHLCPSRELFSGYLRWCADRLQARKGFQKQVNSITPVANAAGAVSCWKVSVSDMVTGKQDVLVTKQLICSMEPQPKIPAILSRANIGPSLAHSTDTLDAVPSMLKKTAGRARIAIIGDGQSAAEVFEYVQSIWGHHQAVWFTEDAVLRGSDSTPFVMDVARRPTTEAGQTLPPELRRRAMDGVERSASGHAIEDGMLRDLYDSQYRQSVKEADPSRWQYQIKFSHQLAAAAKTVGGQVALSLKCLDDDASDYCGTFDLVIAATGYDKSDHERIMRQLSDLVDGHRVSVNRDYQVNFRTDLLAKDCGLWLQGSLGEADDVDDALYPILAERGRRIAESMIQQRRQSTEPVTEDRSARL</sequence>